<sequence length="160" mass="16664">RCQSHITALGASYPAARQCILAHEGQIRAAAACARQSFGNVCANAPGQQVPRRYPETMQIAAFREITGMLSRSGLTTQAASLMQTARKAAGCMAKCAQANSCAKLGCGLALPADNIIVANVKRCAIQSGFNTPAAREICSCLANAGIRNLAPMCSHIVIS</sequence>
<feature type="non-terminal residue" evidence="1">
    <location>
        <position position="1"/>
    </location>
</feature>
<evidence type="ECO:0000313" key="1">
    <source>
        <dbReference type="EMBL" id="GMS78824.1"/>
    </source>
</evidence>
<accession>A0AAV5SBX8</accession>
<proteinExistence type="predicted"/>
<dbReference type="Proteomes" id="UP001432027">
    <property type="component" value="Unassembled WGS sequence"/>
</dbReference>
<dbReference type="AlphaFoldDB" id="A0AAV5SBX8"/>
<evidence type="ECO:0000313" key="2">
    <source>
        <dbReference type="Proteomes" id="UP001432027"/>
    </source>
</evidence>
<gene>
    <name evidence="1" type="ORF">PENTCL1PPCAC_999</name>
</gene>
<dbReference type="PANTHER" id="PTHR34401:SF3">
    <property type="entry name" value="DB DOMAIN-CONTAINING PROTEIN"/>
    <property type="match status" value="1"/>
</dbReference>
<dbReference type="EMBL" id="BTSX01000001">
    <property type="protein sequence ID" value="GMS78824.1"/>
    <property type="molecule type" value="Genomic_DNA"/>
</dbReference>
<reference evidence="1" key="1">
    <citation type="submission" date="2023-10" db="EMBL/GenBank/DDBJ databases">
        <title>Genome assembly of Pristionchus species.</title>
        <authorList>
            <person name="Yoshida K."/>
            <person name="Sommer R.J."/>
        </authorList>
    </citation>
    <scope>NUCLEOTIDE SEQUENCE</scope>
    <source>
        <strain evidence="1">RS0144</strain>
    </source>
</reference>
<keyword evidence="2" id="KW-1185">Reference proteome</keyword>
<protein>
    <submittedName>
        <fullName evidence="1">Uncharacterized protein</fullName>
    </submittedName>
</protein>
<comment type="caution">
    <text evidence="1">The sequence shown here is derived from an EMBL/GenBank/DDBJ whole genome shotgun (WGS) entry which is preliminary data.</text>
</comment>
<dbReference type="PANTHER" id="PTHR34401">
    <property type="entry name" value="PROTEIN CBG12388-RELATED"/>
    <property type="match status" value="1"/>
</dbReference>
<name>A0AAV5SBX8_9BILA</name>
<organism evidence="1 2">
    <name type="scientific">Pristionchus entomophagus</name>
    <dbReference type="NCBI Taxonomy" id="358040"/>
    <lineage>
        <taxon>Eukaryota</taxon>
        <taxon>Metazoa</taxon>
        <taxon>Ecdysozoa</taxon>
        <taxon>Nematoda</taxon>
        <taxon>Chromadorea</taxon>
        <taxon>Rhabditida</taxon>
        <taxon>Rhabditina</taxon>
        <taxon>Diplogasteromorpha</taxon>
        <taxon>Diplogasteroidea</taxon>
        <taxon>Neodiplogasteridae</taxon>
        <taxon>Pristionchus</taxon>
    </lineage>
</organism>